<evidence type="ECO:0000256" key="1">
    <source>
        <dbReference type="ARBA" id="ARBA00004459"/>
    </source>
</evidence>
<keyword evidence="8 13" id="KW-0472">Membrane</keyword>
<comment type="similarity">
    <text evidence="2 13">Belongs to the LolB family.</text>
</comment>
<reference evidence="15 16" key="1">
    <citation type="submission" date="2021-03" db="EMBL/GenBank/DDBJ databases">
        <title>Complete Genome Sequences of Two Lysobacter Strains Isolated from Sea Water (Lysobacter caseinilyticus) and Soil (Lysobacter helvus) in South Korea.</title>
        <authorList>
            <person name="Watanabe Y."/>
            <person name="Arakawa K."/>
        </authorList>
    </citation>
    <scope>NUCLEOTIDE SEQUENCE [LARGE SCALE GENOMIC DNA]</scope>
    <source>
        <strain evidence="15 16">D10</strain>
    </source>
</reference>
<keyword evidence="10 13" id="KW-0143">Chaperone</keyword>
<feature type="chain" id="PRO_5046257581" description="Outer-membrane lipoprotein LolB" evidence="14">
    <location>
        <begin position="24"/>
        <end position="207"/>
    </location>
</feature>
<dbReference type="SUPFAM" id="SSF89392">
    <property type="entry name" value="Prokaryotic lipoproteins and lipoprotein localization factors"/>
    <property type="match status" value="1"/>
</dbReference>
<accession>A0ABM7QAX2</accession>
<comment type="function">
    <text evidence="13">Plays a critical role in the incorporation of lipoproteins in the outer membrane after they are released by the LolA protein.</text>
</comment>
<evidence type="ECO:0000256" key="13">
    <source>
        <dbReference type="HAMAP-Rule" id="MF_00233"/>
    </source>
</evidence>
<dbReference type="Proteomes" id="UP000680514">
    <property type="component" value="Chromosome"/>
</dbReference>
<evidence type="ECO:0000256" key="12">
    <source>
        <dbReference type="ARBA" id="ARBA00023288"/>
    </source>
</evidence>
<dbReference type="NCBIfam" id="TIGR00548">
    <property type="entry name" value="lolB"/>
    <property type="match status" value="1"/>
</dbReference>
<dbReference type="CDD" id="cd16326">
    <property type="entry name" value="LolB"/>
    <property type="match status" value="1"/>
</dbReference>
<evidence type="ECO:0000256" key="10">
    <source>
        <dbReference type="ARBA" id="ARBA00023186"/>
    </source>
</evidence>
<keyword evidence="7 13" id="KW-0653">Protein transport</keyword>
<dbReference type="InterPro" id="IPR004565">
    <property type="entry name" value="OM_lipoprot_LolB"/>
</dbReference>
<dbReference type="Pfam" id="PF03550">
    <property type="entry name" value="LolB"/>
    <property type="match status" value="1"/>
</dbReference>
<dbReference type="HAMAP" id="MF_00233">
    <property type="entry name" value="LolB"/>
    <property type="match status" value="1"/>
</dbReference>
<evidence type="ECO:0000256" key="8">
    <source>
        <dbReference type="ARBA" id="ARBA00023136"/>
    </source>
</evidence>
<evidence type="ECO:0000256" key="2">
    <source>
        <dbReference type="ARBA" id="ARBA00009696"/>
    </source>
</evidence>
<evidence type="ECO:0000256" key="7">
    <source>
        <dbReference type="ARBA" id="ARBA00022927"/>
    </source>
</evidence>
<keyword evidence="9 13" id="KW-0564">Palmitate</keyword>
<evidence type="ECO:0000256" key="11">
    <source>
        <dbReference type="ARBA" id="ARBA00023237"/>
    </source>
</evidence>
<dbReference type="EMBL" id="AP024546">
    <property type="protein sequence ID" value="BCT94652.1"/>
    <property type="molecule type" value="Genomic_DNA"/>
</dbReference>
<keyword evidence="6 13" id="KW-0732">Signal</keyword>
<organism evidence="15 16">
    <name type="scientific">Lysobacter helvus</name>
    <dbReference type="NCBI Taxonomy" id="2675059"/>
    <lineage>
        <taxon>Bacteria</taxon>
        <taxon>Pseudomonadati</taxon>
        <taxon>Pseudomonadota</taxon>
        <taxon>Gammaproteobacteria</taxon>
        <taxon>Lysobacterales</taxon>
        <taxon>Lysobacteraceae</taxon>
        <taxon>Lysobacter</taxon>
    </lineage>
</organism>
<name>A0ABM7QAX2_9GAMM</name>
<dbReference type="PROSITE" id="PS51257">
    <property type="entry name" value="PROKAR_LIPOPROTEIN"/>
    <property type="match status" value="1"/>
</dbReference>
<gene>
    <name evidence="13 15" type="primary">lolB</name>
    <name evidence="15" type="ORF">LYSHEL_05230</name>
</gene>
<evidence type="ECO:0000256" key="9">
    <source>
        <dbReference type="ARBA" id="ARBA00023139"/>
    </source>
</evidence>
<evidence type="ECO:0000256" key="5">
    <source>
        <dbReference type="ARBA" id="ARBA00022448"/>
    </source>
</evidence>
<evidence type="ECO:0000256" key="6">
    <source>
        <dbReference type="ARBA" id="ARBA00022729"/>
    </source>
</evidence>
<evidence type="ECO:0000313" key="16">
    <source>
        <dbReference type="Proteomes" id="UP000680514"/>
    </source>
</evidence>
<comment type="subcellular location">
    <subcellularLocation>
        <location evidence="1 13">Cell outer membrane</location>
        <topology evidence="1 13">Lipid-anchor</topology>
    </subcellularLocation>
</comment>
<comment type="subunit">
    <text evidence="3 13">Monomer.</text>
</comment>
<protein>
    <recommendedName>
        <fullName evidence="4 13">Outer-membrane lipoprotein LolB</fullName>
    </recommendedName>
</protein>
<evidence type="ECO:0000256" key="14">
    <source>
        <dbReference type="SAM" id="SignalP"/>
    </source>
</evidence>
<proteinExistence type="inferred from homology"/>
<keyword evidence="12 13" id="KW-0449">Lipoprotein</keyword>
<sequence>MTMRAIGIAMLAIALAGCATRPAAPALPAVEGTAQAHQAMREAALAAVPDWSMTGRVAVSNGKDGGNGRIEWTQQGPRFDVSLSAPITRQSWRVTGGDGDAVLEGLAGGTRTGPDAGALVRDATRWDIPVDALVRWVRGLGGADATLAYGADRRLTRISEAGWTIDYANWRIVDRAGIELPGRVEATKGDARVRLVVDAWTADAWTQ</sequence>
<dbReference type="RefSeq" id="WP_244858638.1">
    <property type="nucleotide sequence ID" value="NZ_AP024546.1"/>
</dbReference>
<keyword evidence="16" id="KW-1185">Reference proteome</keyword>
<dbReference type="Gene3D" id="2.50.20.10">
    <property type="entry name" value="Lipoprotein localisation LolA/LolB/LppX"/>
    <property type="match status" value="1"/>
</dbReference>
<keyword evidence="11 13" id="KW-0998">Cell outer membrane</keyword>
<dbReference type="InterPro" id="IPR029046">
    <property type="entry name" value="LolA/LolB/LppX"/>
</dbReference>
<evidence type="ECO:0000256" key="3">
    <source>
        <dbReference type="ARBA" id="ARBA00011245"/>
    </source>
</evidence>
<evidence type="ECO:0000313" key="15">
    <source>
        <dbReference type="EMBL" id="BCT94652.1"/>
    </source>
</evidence>
<evidence type="ECO:0000256" key="4">
    <source>
        <dbReference type="ARBA" id="ARBA00016202"/>
    </source>
</evidence>
<keyword evidence="5 13" id="KW-0813">Transport</keyword>
<feature type="signal peptide" evidence="14">
    <location>
        <begin position="1"/>
        <end position="23"/>
    </location>
</feature>